<dbReference type="GO" id="GO:0005737">
    <property type="term" value="C:cytoplasm"/>
    <property type="evidence" value="ECO:0007669"/>
    <property type="project" value="TreeGrafter"/>
</dbReference>
<evidence type="ECO:0000256" key="5">
    <source>
        <dbReference type="SAM" id="Phobius"/>
    </source>
</evidence>
<dbReference type="InterPro" id="IPR001128">
    <property type="entry name" value="Cyt_P450"/>
</dbReference>
<dbReference type="EMBL" id="UYSL01023368">
    <property type="protein sequence ID" value="VDL82104.1"/>
    <property type="molecule type" value="Genomic_DNA"/>
</dbReference>
<dbReference type="OMA" id="GVIVEWA"/>
<gene>
    <name evidence="6" type="ORF">NBR_LOCUS18379</name>
</gene>
<dbReference type="GO" id="GO:0005506">
    <property type="term" value="F:iron ion binding"/>
    <property type="evidence" value="ECO:0007669"/>
    <property type="project" value="InterPro"/>
</dbReference>
<dbReference type="InterPro" id="IPR036396">
    <property type="entry name" value="Cyt_P450_sf"/>
</dbReference>
<keyword evidence="4" id="KW-0503">Monooxygenase</keyword>
<dbReference type="SUPFAM" id="SSF48264">
    <property type="entry name" value="Cytochrome P450"/>
    <property type="match status" value="1"/>
</dbReference>
<dbReference type="WBParaSite" id="NBR_0001837801-mRNA-1">
    <property type="protein sequence ID" value="NBR_0001837801-mRNA-1"/>
    <property type="gene ID" value="NBR_0001837801"/>
</dbReference>
<dbReference type="GO" id="GO:0006082">
    <property type="term" value="P:organic acid metabolic process"/>
    <property type="evidence" value="ECO:0007669"/>
    <property type="project" value="TreeGrafter"/>
</dbReference>
<keyword evidence="5" id="KW-0472">Membrane</keyword>
<keyword evidence="4" id="KW-0560">Oxidoreductase</keyword>
<dbReference type="InterPro" id="IPR002401">
    <property type="entry name" value="Cyt_P450_E_grp-I"/>
</dbReference>
<dbReference type="GO" id="GO:0016712">
    <property type="term" value="F:oxidoreductase activity, acting on paired donors, with incorporation or reduction of molecular oxygen, reduced flavin or flavoprotein as one donor, and incorporation of one atom of oxygen"/>
    <property type="evidence" value="ECO:0007669"/>
    <property type="project" value="TreeGrafter"/>
</dbReference>
<accession>A0A0N4YMH9</accession>
<dbReference type="Proteomes" id="UP000271162">
    <property type="component" value="Unassembled WGS sequence"/>
</dbReference>
<evidence type="ECO:0000256" key="4">
    <source>
        <dbReference type="ARBA" id="ARBA00023033"/>
    </source>
</evidence>
<dbReference type="STRING" id="27835.A0A0N4YMH9"/>
<name>A0A0N4YMH9_NIPBR</name>
<keyword evidence="5" id="KW-0812">Transmembrane</keyword>
<evidence type="ECO:0000256" key="2">
    <source>
        <dbReference type="ARBA" id="ARBA00022723"/>
    </source>
</evidence>
<keyword evidence="5" id="KW-1133">Transmembrane helix</keyword>
<protein>
    <submittedName>
        <fullName evidence="8">Cytochrome P450</fullName>
    </submittedName>
</protein>
<comment type="similarity">
    <text evidence="1">Belongs to the cytochrome P450 family.</text>
</comment>
<dbReference type="PRINTS" id="PR00463">
    <property type="entry name" value="EP450I"/>
</dbReference>
<reference evidence="8" key="1">
    <citation type="submission" date="2017-02" db="UniProtKB">
        <authorList>
            <consortium name="WormBaseParasite"/>
        </authorList>
    </citation>
    <scope>IDENTIFICATION</scope>
</reference>
<sequence>METWRTRPGTEKLQKGLSYYVNIINVKKIVNIKYYETTLQKHGPVFTVWLGPIPTVHIADYKLSHEAMVRYGANYQDRWGPATMLVGRGGRGLLMSNGELWLEQRRFALQVLRNLGANEEKFHVLKKRFDGMIENVSLADLFAKKWMTEFPLFNMKWKNVVNLLRELKTFVSGQIEERKKLRIQGTNENFRKRSIDNGSHSVDAEPCDYVDAFIKKMKEDERNGMDGSTFEFGDGNSIPCSQNTCSLQLINFFALPKNSLFSEETLTMNVIDMWIAGQETTSTTLLWAMIYMLKHPQDKPNTPYLTATIAVCFCTLFFLRFLSFSHLNAPEKGIVQEIQRHASIFNVNLNRLSATDTEIGGYPVPKNTIVTAQLSLILSDETLFSNAKVVIGNILLRYSIHSVGGSPPTGVANTFGIIKRPRPFKMTFSRLL</sequence>
<keyword evidence="3" id="KW-0408">Iron</keyword>
<evidence type="ECO:0000256" key="3">
    <source>
        <dbReference type="ARBA" id="ARBA00023004"/>
    </source>
</evidence>
<dbReference type="PRINTS" id="PR00385">
    <property type="entry name" value="P450"/>
</dbReference>
<evidence type="ECO:0000313" key="6">
    <source>
        <dbReference type="EMBL" id="VDL82104.1"/>
    </source>
</evidence>
<feature type="transmembrane region" description="Helical" evidence="5">
    <location>
        <begin position="304"/>
        <end position="322"/>
    </location>
</feature>
<dbReference type="PANTHER" id="PTHR24300:SF375">
    <property type="entry name" value="CYTOCHROME P450 FAMILY"/>
    <property type="match status" value="1"/>
</dbReference>
<dbReference type="Gene3D" id="1.10.630.10">
    <property type="entry name" value="Cytochrome P450"/>
    <property type="match status" value="1"/>
</dbReference>
<evidence type="ECO:0000313" key="7">
    <source>
        <dbReference type="Proteomes" id="UP000271162"/>
    </source>
</evidence>
<reference evidence="6 7" key="2">
    <citation type="submission" date="2018-11" db="EMBL/GenBank/DDBJ databases">
        <authorList>
            <consortium name="Pathogen Informatics"/>
        </authorList>
    </citation>
    <scope>NUCLEOTIDE SEQUENCE [LARGE SCALE GENOMIC DNA]</scope>
</reference>
<dbReference type="PANTHER" id="PTHR24300">
    <property type="entry name" value="CYTOCHROME P450 508A4-RELATED"/>
    <property type="match status" value="1"/>
</dbReference>
<keyword evidence="2" id="KW-0479">Metal-binding</keyword>
<dbReference type="GO" id="GO:0006805">
    <property type="term" value="P:xenobiotic metabolic process"/>
    <property type="evidence" value="ECO:0007669"/>
    <property type="project" value="TreeGrafter"/>
</dbReference>
<evidence type="ECO:0000313" key="8">
    <source>
        <dbReference type="WBParaSite" id="NBR_0001837801-mRNA-1"/>
    </source>
</evidence>
<dbReference type="AlphaFoldDB" id="A0A0N4YMH9"/>
<keyword evidence="7" id="KW-1185">Reference proteome</keyword>
<organism evidence="8">
    <name type="scientific">Nippostrongylus brasiliensis</name>
    <name type="common">Rat hookworm</name>
    <dbReference type="NCBI Taxonomy" id="27835"/>
    <lineage>
        <taxon>Eukaryota</taxon>
        <taxon>Metazoa</taxon>
        <taxon>Ecdysozoa</taxon>
        <taxon>Nematoda</taxon>
        <taxon>Chromadorea</taxon>
        <taxon>Rhabditida</taxon>
        <taxon>Rhabditina</taxon>
        <taxon>Rhabditomorpha</taxon>
        <taxon>Strongyloidea</taxon>
        <taxon>Heligmosomidae</taxon>
        <taxon>Nippostrongylus</taxon>
    </lineage>
</organism>
<dbReference type="Pfam" id="PF00067">
    <property type="entry name" value="p450"/>
    <property type="match status" value="2"/>
</dbReference>
<dbReference type="InterPro" id="IPR050182">
    <property type="entry name" value="Cytochrome_P450_fam2"/>
</dbReference>
<proteinExistence type="inferred from homology"/>
<evidence type="ECO:0000256" key="1">
    <source>
        <dbReference type="ARBA" id="ARBA00010617"/>
    </source>
</evidence>
<dbReference type="GO" id="GO:0020037">
    <property type="term" value="F:heme binding"/>
    <property type="evidence" value="ECO:0007669"/>
    <property type="project" value="InterPro"/>
</dbReference>